<dbReference type="AlphaFoldDB" id="A0A3M6V2E4"/>
<dbReference type="CDD" id="cd06845">
    <property type="entry name" value="Bcl-2_like"/>
    <property type="match status" value="1"/>
</dbReference>
<reference evidence="5 6" key="1">
    <citation type="journal article" date="2018" name="Sci. Rep.">
        <title>Comparative analysis of the Pocillopora damicornis genome highlights role of immune system in coral evolution.</title>
        <authorList>
            <person name="Cunning R."/>
            <person name="Bay R.A."/>
            <person name="Gillette P."/>
            <person name="Baker A.C."/>
            <person name="Traylor-Knowles N."/>
        </authorList>
    </citation>
    <scope>NUCLEOTIDE SEQUENCE [LARGE SCALE GENOMIC DNA]</scope>
    <source>
        <strain evidence="5">RSMAS</strain>
        <tissue evidence="5">Whole animal</tissue>
    </source>
</reference>
<comment type="caution">
    <text evidence="5">The sequence shown here is derived from an EMBL/GenBank/DDBJ whole genome shotgun (WGS) entry which is preliminary data.</text>
</comment>
<dbReference type="Proteomes" id="UP000275408">
    <property type="component" value="Unassembled WGS sequence"/>
</dbReference>
<dbReference type="PANTHER" id="PTHR48169:SF7">
    <property type="entry name" value="CASPASE 10"/>
    <property type="match status" value="1"/>
</dbReference>
<evidence type="ECO:0000256" key="3">
    <source>
        <dbReference type="SAM" id="Phobius"/>
    </source>
</evidence>
<dbReference type="PROSITE" id="PS50062">
    <property type="entry name" value="BCL2_FAMILY"/>
    <property type="match status" value="2"/>
</dbReference>
<name>A0A3M6V2E4_POCDA</name>
<keyword evidence="6" id="KW-1185">Reference proteome</keyword>
<sequence length="1214" mass="138194">MAHGDSRVVVSGGIILNKFRRFLERLSQEIEEDQLQGLKFILQGSIPSGHLEKCSKPRDLFSKMLQQGLLGEDNLDNLEKLLKDVKRLDLVKRVRAYRQSESPAVELVCFSFGMQADVNVQQNLVHSMNAFLGFDPSEIYLEGSEKEMVDSLRWAAIHKLPWLNHCGVKAVRIGNESQILLQPITRSLSLITPDCNHNENNLDLILVVDCALSNPVLLGRLKTQLRHLINDIFDNFHLRLALISYQNHQRHPRPGMRSGDPRINNTALIQKFTDRKDIMKETIESLRRLGRPGGTRGLADGLALAVQLSEVGGDSNNLKCRKNAIKVCILLPILDQRKTLENFQCEHGHDVMKLCHQLTKNYVTLHTIVISQPEPAYIPDPAHDLVTDFFTGISLKTGGKFFQIPDVKFISEALYPYTPKIREIQYCAYNVAKYIIAANISEEHLFGTAYDIVIEEIRKTEGGDVSLEDLNIKLQEGLNQRSFRVSRVLFNGQLALGPATKLAKKFSLDEDFPSACDTFQSALEKRRQSTRNIVAAPGTPNGLPVPQELSENQRRVNKEVARVIRDIGDRLANDTTLNNLISQVVVSKDTAFDTFLQVGAQIFNDGRVNWGRIVTLFYFGYVALQVINQIPLIILGGCVNLSRTAWPSGFLNKEDGMNIFNDGKVNWGRIVTLFYFGYKLALQVINQIPLIKMIIGWVCEFIKDRLAKWIFEQGGWESVVDYFKALRKKHDVQVYFVFSCICALGFYLLYLRGGTILNKFRRFLERLSQEIEEDDLDGLKFLLQGLIPLGHLEKCSKPRDLFSRMIRQDLLGEDNLDYLEELLTGVNRLDLVKRVRAYRQSESPAVELVCFSFGMQEADVNVQQNLVRSMNEFLGFDPSEIQLEGSEQVGVNWWNLNFKIPNRKEMVDNLRWAAIHKLPWLNHCGVKAVRIGNESQILLQPITRSLSLITPDCNHNDKNLDLILVVDCALSNPVLLGRLKTQLRYLINDIFDSFHLRLALISYQNHERHPRPGMRSGDPQINKTALIQKFTDRRDAMKETIENLRRLGRPGGTRGLADGLALAVQLSEVGDDDDKCRRNAIKVCILLPILDQRKTLENFQCEHGHDVMKLCHQLTKNYVTLHTIVVPQPEPAYIPDPAHDLVTAFFTGISLKTGGKFFQIPDVKFIFEELIKSDFLWMLISSKISRESFPKSLLFKETTIKHSIFFLLVTSETW</sequence>
<dbReference type="GO" id="GO:0042981">
    <property type="term" value="P:regulation of apoptotic process"/>
    <property type="evidence" value="ECO:0007669"/>
    <property type="project" value="InterPro"/>
</dbReference>
<dbReference type="SUPFAM" id="SSF47986">
    <property type="entry name" value="DEATH domain"/>
    <property type="match status" value="2"/>
</dbReference>
<dbReference type="Pfam" id="PF01335">
    <property type="entry name" value="DED"/>
    <property type="match status" value="2"/>
</dbReference>
<dbReference type="PROSITE" id="PS50168">
    <property type="entry name" value="DED"/>
    <property type="match status" value="2"/>
</dbReference>
<dbReference type="InterPro" id="IPR002475">
    <property type="entry name" value="Bcl2-like"/>
</dbReference>
<dbReference type="SUPFAM" id="SSF56854">
    <property type="entry name" value="Bcl-2 inhibitors of programmed cell death"/>
    <property type="match status" value="2"/>
</dbReference>
<feature type="domain" description="DED" evidence="4">
    <location>
        <begin position="18"/>
        <end position="96"/>
    </location>
</feature>
<keyword evidence="2" id="KW-0053">Apoptosis</keyword>
<dbReference type="InterPro" id="IPR036465">
    <property type="entry name" value="vWFA_dom_sf"/>
</dbReference>
<dbReference type="InterPro" id="IPR036834">
    <property type="entry name" value="Bcl-2-like_sf"/>
</dbReference>
<dbReference type="InterPro" id="IPR046371">
    <property type="entry name" value="Bcl-2_BH1-3"/>
</dbReference>
<keyword evidence="3" id="KW-1133">Transmembrane helix</keyword>
<dbReference type="Gene3D" id="1.10.533.10">
    <property type="entry name" value="Death Domain, Fas"/>
    <property type="match status" value="2"/>
</dbReference>
<accession>A0A3M6V2E4</accession>
<gene>
    <name evidence="5" type="ORF">pdam_00019537</name>
</gene>
<dbReference type="InterPro" id="IPR011029">
    <property type="entry name" value="DEATH-like_dom_sf"/>
</dbReference>
<dbReference type="Pfam" id="PF00452">
    <property type="entry name" value="Bcl-2"/>
    <property type="match status" value="2"/>
</dbReference>
<dbReference type="Gene3D" id="3.40.50.410">
    <property type="entry name" value="von Willebrand factor, type A domain"/>
    <property type="match status" value="2"/>
</dbReference>
<dbReference type="SMART" id="SM00031">
    <property type="entry name" value="DED"/>
    <property type="match status" value="2"/>
</dbReference>
<dbReference type="SUPFAM" id="SSF53300">
    <property type="entry name" value="vWA-like"/>
    <property type="match status" value="2"/>
</dbReference>
<comment type="similarity">
    <text evidence="1">Belongs to the Bcl-2 family.</text>
</comment>
<dbReference type="SMART" id="SM00337">
    <property type="entry name" value="BCL"/>
    <property type="match status" value="2"/>
</dbReference>
<dbReference type="CDD" id="cd00045">
    <property type="entry name" value="DED"/>
    <property type="match status" value="2"/>
</dbReference>
<dbReference type="EMBL" id="RCHS01000234">
    <property type="protein sequence ID" value="RMX60113.1"/>
    <property type="molecule type" value="Genomic_DNA"/>
</dbReference>
<dbReference type="Gene3D" id="1.10.437.10">
    <property type="entry name" value="Blc2-like"/>
    <property type="match status" value="2"/>
</dbReference>
<keyword evidence="3" id="KW-0812">Transmembrane</keyword>
<evidence type="ECO:0000259" key="4">
    <source>
        <dbReference type="PROSITE" id="PS50168"/>
    </source>
</evidence>
<evidence type="ECO:0000313" key="5">
    <source>
        <dbReference type="EMBL" id="RMX60113.1"/>
    </source>
</evidence>
<dbReference type="OrthoDB" id="5986113at2759"/>
<keyword evidence="3" id="KW-0472">Membrane</keyword>
<feature type="domain" description="DED" evidence="4">
    <location>
        <begin position="759"/>
        <end position="837"/>
    </location>
</feature>
<organism evidence="5 6">
    <name type="scientific">Pocillopora damicornis</name>
    <name type="common">Cauliflower coral</name>
    <name type="synonym">Millepora damicornis</name>
    <dbReference type="NCBI Taxonomy" id="46731"/>
    <lineage>
        <taxon>Eukaryota</taxon>
        <taxon>Metazoa</taxon>
        <taxon>Cnidaria</taxon>
        <taxon>Anthozoa</taxon>
        <taxon>Hexacorallia</taxon>
        <taxon>Scleractinia</taxon>
        <taxon>Astrocoeniina</taxon>
        <taxon>Pocilloporidae</taxon>
        <taxon>Pocillopora</taxon>
    </lineage>
</organism>
<protein>
    <recommendedName>
        <fullName evidence="4">DED domain-containing protein</fullName>
    </recommendedName>
</protein>
<dbReference type="InterPro" id="IPR026298">
    <property type="entry name" value="Bcl-2_fam"/>
</dbReference>
<dbReference type="PANTHER" id="PTHR48169">
    <property type="entry name" value="DED DOMAIN-CONTAINING PROTEIN"/>
    <property type="match status" value="1"/>
</dbReference>
<feature type="transmembrane region" description="Helical" evidence="3">
    <location>
        <begin position="732"/>
        <end position="751"/>
    </location>
</feature>
<evidence type="ECO:0000313" key="6">
    <source>
        <dbReference type="Proteomes" id="UP000275408"/>
    </source>
</evidence>
<dbReference type="InterPro" id="IPR001875">
    <property type="entry name" value="DED_dom"/>
</dbReference>
<evidence type="ECO:0000256" key="1">
    <source>
        <dbReference type="ARBA" id="ARBA00009458"/>
    </source>
</evidence>
<dbReference type="GO" id="GO:0006915">
    <property type="term" value="P:apoptotic process"/>
    <property type="evidence" value="ECO:0007669"/>
    <property type="project" value="UniProtKB-KW"/>
</dbReference>
<proteinExistence type="inferred from homology"/>
<dbReference type="STRING" id="46731.A0A3M6V2E4"/>
<evidence type="ECO:0000256" key="2">
    <source>
        <dbReference type="ARBA" id="ARBA00022703"/>
    </source>
</evidence>